<evidence type="ECO:0000313" key="2">
    <source>
        <dbReference type="Proteomes" id="UP001487740"/>
    </source>
</evidence>
<organism evidence="1 2">
    <name type="scientific">Scylla paramamosain</name>
    <name type="common">Mud crab</name>
    <dbReference type="NCBI Taxonomy" id="85552"/>
    <lineage>
        <taxon>Eukaryota</taxon>
        <taxon>Metazoa</taxon>
        <taxon>Ecdysozoa</taxon>
        <taxon>Arthropoda</taxon>
        <taxon>Crustacea</taxon>
        <taxon>Multicrustacea</taxon>
        <taxon>Malacostraca</taxon>
        <taxon>Eumalacostraca</taxon>
        <taxon>Eucarida</taxon>
        <taxon>Decapoda</taxon>
        <taxon>Pleocyemata</taxon>
        <taxon>Brachyura</taxon>
        <taxon>Eubrachyura</taxon>
        <taxon>Portunoidea</taxon>
        <taxon>Portunidae</taxon>
        <taxon>Portuninae</taxon>
        <taxon>Scylla</taxon>
    </lineage>
</organism>
<dbReference type="EMBL" id="JARAKH010000044">
    <property type="protein sequence ID" value="KAK8378911.1"/>
    <property type="molecule type" value="Genomic_DNA"/>
</dbReference>
<dbReference type="InterPro" id="IPR037448">
    <property type="entry name" value="Zig-8"/>
</dbReference>
<reference evidence="1 2" key="1">
    <citation type="submission" date="2023-03" db="EMBL/GenBank/DDBJ databases">
        <title>High-quality genome of Scylla paramamosain provides insights in environmental adaptation.</title>
        <authorList>
            <person name="Zhang L."/>
        </authorList>
    </citation>
    <scope>NUCLEOTIDE SEQUENCE [LARGE SCALE GENOMIC DNA]</scope>
    <source>
        <strain evidence="1">LZ_2023a</strain>
        <tissue evidence="1">Muscle</tissue>
    </source>
</reference>
<dbReference type="GO" id="GO:0032589">
    <property type="term" value="C:neuron projection membrane"/>
    <property type="evidence" value="ECO:0007669"/>
    <property type="project" value="TreeGrafter"/>
</dbReference>
<dbReference type="AlphaFoldDB" id="A0AAW0SV17"/>
<dbReference type="Gene3D" id="2.60.40.10">
    <property type="entry name" value="Immunoglobulins"/>
    <property type="match status" value="1"/>
</dbReference>
<accession>A0AAW0SV17</accession>
<proteinExistence type="predicted"/>
<gene>
    <name evidence="1" type="ORF">O3P69_009562</name>
</gene>
<evidence type="ECO:0008006" key="3">
    <source>
        <dbReference type="Google" id="ProtNLM"/>
    </source>
</evidence>
<protein>
    <recommendedName>
        <fullName evidence="3">Ig-like domain-containing protein</fullName>
    </recommendedName>
</protein>
<name>A0AAW0SV17_SCYPA</name>
<dbReference type="PANTHER" id="PTHR23279">
    <property type="entry name" value="DEFECTIVE PROBOSCIS EXTENSION RESPONSE DPR -RELATED"/>
    <property type="match status" value="1"/>
</dbReference>
<sequence>MKHLYAIYFPHYFFTFYLSIDNTSPVSLPPSGVSWIRHRDTHLLTVGRFTYTSDARFSARHSQGSEDWLLMVYYLQERDNGMYVCQISTTPPMSHFVHLSVVAVSTSFDRAAFNLSHLYRRHFERSLSPPRYITITTISVFTSATPSHSFTLSSLSTPPHHLDVSLT</sequence>
<dbReference type="GO" id="GO:0050808">
    <property type="term" value="P:synapse organization"/>
    <property type="evidence" value="ECO:0007669"/>
    <property type="project" value="TreeGrafter"/>
</dbReference>
<keyword evidence="2" id="KW-1185">Reference proteome</keyword>
<dbReference type="PANTHER" id="PTHR23279:SF36">
    <property type="entry name" value="DEFECTIVE PROBOSCIS EXTENSION RESPONSE 9, ISOFORM A"/>
    <property type="match status" value="1"/>
</dbReference>
<comment type="caution">
    <text evidence="1">The sequence shown here is derived from an EMBL/GenBank/DDBJ whole genome shotgun (WGS) entry which is preliminary data.</text>
</comment>
<dbReference type="Proteomes" id="UP001487740">
    <property type="component" value="Unassembled WGS sequence"/>
</dbReference>
<dbReference type="InterPro" id="IPR036179">
    <property type="entry name" value="Ig-like_dom_sf"/>
</dbReference>
<evidence type="ECO:0000313" key="1">
    <source>
        <dbReference type="EMBL" id="KAK8378911.1"/>
    </source>
</evidence>
<dbReference type="SUPFAM" id="SSF48726">
    <property type="entry name" value="Immunoglobulin"/>
    <property type="match status" value="1"/>
</dbReference>
<dbReference type="InterPro" id="IPR013783">
    <property type="entry name" value="Ig-like_fold"/>
</dbReference>